<dbReference type="Proteomes" id="UP000515349">
    <property type="component" value="Chromosome"/>
</dbReference>
<dbReference type="Pfam" id="PF13692">
    <property type="entry name" value="Glyco_trans_1_4"/>
    <property type="match status" value="1"/>
</dbReference>
<dbReference type="AlphaFoldDB" id="A0A7D7QVE3"/>
<name>A0A7D7QVE3_9FLAO</name>
<evidence type="ECO:0000313" key="3">
    <source>
        <dbReference type="Proteomes" id="UP000515349"/>
    </source>
</evidence>
<evidence type="ECO:0000313" key="1">
    <source>
        <dbReference type="EMBL" id="MBA5246614.1"/>
    </source>
</evidence>
<dbReference type="KEGG" id="cbau:H1R16_09970"/>
<keyword evidence="1" id="KW-0808">Transferase</keyword>
<dbReference type="Proteomes" id="UP000539710">
    <property type="component" value="Unassembled WGS sequence"/>
</dbReference>
<accession>A0A7D7QVE3</accession>
<sequence length="407" mass="46338">MKHLVIIGTVFPEPNSTAAGSRMLQLISFFRSKDYRVTFLCAASPTEHSADLKSMHVDTIAVKLNDSSFEMLLRQLNPDTVLFDRFTTEEQFGWKVAEVAPQAVRILDTEDLHFLRKGREEAFKQDIECGLSLLTGDIFKREMASILRCDLSLIISEFEMELLTKTFKTDSQLLHYLPLFAENSKISPDYGVRCNFISIGNFLHEPNWQTVLRIKKIWNEIRRQIPAAEVHIYGAYVPQKAMQLHNEREGFLVKGRATEVKEVFSKARVLLAPIPFGAGIKGKLLDAMSLGLPNVTTTVGAEAMHRSMPWGGYIADSDAELIEKSVFIYQNASAWNAARDNGYRIIGEMFNKDLFLSDFSARLIQISENLSDLRAKNYMGQILKHHQFQSTKYMGKWIEEKNRGTLN</sequence>
<gene>
    <name evidence="2" type="ORF">H1R16_09970</name>
    <name evidence="1" type="ORF">H2507_05495</name>
</gene>
<protein>
    <submittedName>
        <fullName evidence="2">Glycosyltransferase family 4 protein</fullName>
    </submittedName>
</protein>
<dbReference type="EMBL" id="JACEUX010000001">
    <property type="protein sequence ID" value="MBA5246614.1"/>
    <property type="molecule type" value="Genomic_DNA"/>
</dbReference>
<dbReference type="RefSeq" id="WP_181886683.1">
    <property type="nucleotide sequence ID" value="NZ_CP059472.1"/>
</dbReference>
<dbReference type="Gene3D" id="3.40.50.2000">
    <property type="entry name" value="Glycogen Phosphorylase B"/>
    <property type="match status" value="1"/>
</dbReference>
<dbReference type="GO" id="GO:0016740">
    <property type="term" value="F:transferase activity"/>
    <property type="evidence" value="ECO:0007669"/>
    <property type="project" value="UniProtKB-KW"/>
</dbReference>
<reference evidence="4" key="2">
    <citation type="submission" date="2020-07" db="EMBL/GenBank/DDBJ databases">
        <title>Flavobacterium sp. xlx-214.</title>
        <authorList>
            <person name="Yang C."/>
        </authorList>
    </citation>
    <scope>NUCLEOTIDE SEQUENCE [LARGE SCALE GENOMIC DNA]</scope>
    <source>
        <strain evidence="4">CX-624</strain>
    </source>
</reference>
<proteinExistence type="predicted"/>
<organism evidence="2 3">
    <name type="scientific">Marnyiella aurantia</name>
    <dbReference type="NCBI Taxonomy" id="2758037"/>
    <lineage>
        <taxon>Bacteria</taxon>
        <taxon>Pseudomonadati</taxon>
        <taxon>Bacteroidota</taxon>
        <taxon>Flavobacteriia</taxon>
        <taxon>Flavobacteriales</taxon>
        <taxon>Weeksellaceae</taxon>
        <taxon>Marnyiella</taxon>
    </lineage>
</organism>
<dbReference type="SUPFAM" id="SSF53756">
    <property type="entry name" value="UDP-Glycosyltransferase/glycogen phosphorylase"/>
    <property type="match status" value="1"/>
</dbReference>
<dbReference type="EMBL" id="CP059472">
    <property type="protein sequence ID" value="QMS98030.1"/>
    <property type="molecule type" value="Genomic_DNA"/>
</dbReference>
<evidence type="ECO:0000313" key="2">
    <source>
        <dbReference type="EMBL" id="QMS98030.1"/>
    </source>
</evidence>
<evidence type="ECO:0000313" key="4">
    <source>
        <dbReference type="Proteomes" id="UP000539710"/>
    </source>
</evidence>
<dbReference type="CDD" id="cd03801">
    <property type="entry name" value="GT4_PimA-like"/>
    <property type="match status" value="1"/>
</dbReference>
<keyword evidence="4" id="KW-1185">Reference proteome</keyword>
<reference evidence="1" key="3">
    <citation type="submission" date="2020-07" db="EMBL/GenBank/DDBJ databases">
        <authorList>
            <person name="Yang C."/>
        </authorList>
    </citation>
    <scope>NUCLEOTIDE SEQUENCE</scope>
    <source>
        <strain evidence="1">Cx-624</strain>
    </source>
</reference>
<reference evidence="2 3" key="1">
    <citation type="submission" date="2020-07" db="EMBL/GenBank/DDBJ databases">
        <title>Chryseobacterium sp.cx-624.</title>
        <authorList>
            <person name="Yang C."/>
        </authorList>
    </citation>
    <scope>NUCLEOTIDE SEQUENCE [LARGE SCALE GENOMIC DNA]</scope>
    <source>
        <strain evidence="3">cx-624</strain>
        <strain evidence="2">Cx-624</strain>
    </source>
</reference>